<evidence type="ECO:0000259" key="1">
    <source>
        <dbReference type="Pfam" id="PF04149"/>
    </source>
</evidence>
<dbReference type="RefSeq" id="WP_345411434.1">
    <property type="nucleotide sequence ID" value="NZ_BAABGT010000002.1"/>
</dbReference>
<reference evidence="3" key="1">
    <citation type="journal article" date="2019" name="Int. J. Syst. Evol. Microbiol.">
        <title>The Global Catalogue of Microorganisms (GCM) 10K type strain sequencing project: providing services to taxonomists for standard genome sequencing and annotation.</title>
        <authorList>
            <consortium name="The Broad Institute Genomics Platform"/>
            <consortium name="The Broad Institute Genome Sequencing Center for Infectious Disease"/>
            <person name="Wu L."/>
            <person name="Ma J."/>
        </authorList>
    </citation>
    <scope>NUCLEOTIDE SEQUENCE [LARGE SCALE GENOMIC DNA]</scope>
    <source>
        <strain evidence="3">JCM 17906</strain>
    </source>
</reference>
<accession>A0ABP8RC21</accession>
<dbReference type="InterPro" id="IPR007278">
    <property type="entry name" value="DUF397"/>
</dbReference>
<dbReference type="Pfam" id="PF04149">
    <property type="entry name" value="DUF397"/>
    <property type="match status" value="1"/>
</dbReference>
<evidence type="ECO:0000313" key="3">
    <source>
        <dbReference type="Proteomes" id="UP001501598"/>
    </source>
</evidence>
<proteinExistence type="predicted"/>
<gene>
    <name evidence="2" type="ORF">GCM10023175_00480</name>
</gene>
<keyword evidence="3" id="KW-1185">Reference proteome</keyword>
<dbReference type="Proteomes" id="UP001501598">
    <property type="component" value="Unassembled WGS sequence"/>
</dbReference>
<comment type="caution">
    <text evidence="2">The sequence shown here is derived from an EMBL/GenBank/DDBJ whole genome shotgun (WGS) entry which is preliminary data.</text>
</comment>
<dbReference type="EMBL" id="BAABGT010000002">
    <property type="protein sequence ID" value="GAA4535211.1"/>
    <property type="molecule type" value="Genomic_DNA"/>
</dbReference>
<sequence>MNHEPTWQRSSYSQGSDQTCVDVAISAIAVHVRDSKDPDGPILRFSTVEWAVFLRGVHGGEFELPR</sequence>
<organism evidence="2 3">
    <name type="scientific">Pseudonocardia xishanensis</name>
    <dbReference type="NCBI Taxonomy" id="630995"/>
    <lineage>
        <taxon>Bacteria</taxon>
        <taxon>Bacillati</taxon>
        <taxon>Actinomycetota</taxon>
        <taxon>Actinomycetes</taxon>
        <taxon>Pseudonocardiales</taxon>
        <taxon>Pseudonocardiaceae</taxon>
        <taxon>Pseudonocardia</taxon>
    </lineage>
</organism>
<feature type="domain" description="DUF397" evidence="1">
    <location>
        <begin position="6"/>
        <end position="57"/>
    </location>
</feature>
<name>A0ABP8RC21_9PSEU</name>
<protein>
    <submittedName>
        <fullName evidence="2">DUF397 domain-containing protein</fullName>
    </submittedName>
</protein>
<evidence type="ECO:0000313" key="2">
    <source>
        <dbReference type="EMBL" id="GAA4535211.1"/>
    </source>
</evidence>